<evidence type="ECO:0000313" key="3">
    <source>
        <dbReference type="Proteomes" id="UP001059773"/>
    </source>
</evidence>
<reference evidence="2" key="1">
    <citation type="submission" date="2022-07" db="EMBL/GenBank/DDBJ databases">
        <title>FELIX.</title>
        <authorList>
            <person name="Wan K.H."/>
            <person name="Park S."/>
            <person name="Lawrence Q."/>
            <person name="Eichenberger J.P."/>
            <person name="Booth B.W."/>
            <person name="Piaggio A.J."/>
            <person name="Chandler J.C."/>
            <person name="Franklin A.B."/>
            <person name="Celniker S.E."/>
        </authorList>
    </citation>
    <scope>NUCLEOTIDE SEQUENCE</scope>
    <source>
        <strain evidence="2">QA-1986 374</strain>
    </source>
</reference>
<keyword evidence="1" id="KW-0812">Transmembrane</keyword>
<evidence type="ECO:0000313" key="2">
    <source>
        <dbReference type="EMBL" id="UUI02513.1"/>
    </source>
</evidence>
<feature type="transmembrane region" description="Helical" evidence="1">
    <location>
        <begin position="54"/>
        <end position="77"/>
    </location>
</feature>
<dbReference type="EMBL" id="CP101914">
    <property type="protein sequence ID" value="UUI02513.1"/>
    <property type="molecule type" value="Genomic_DNA"/>
</dbReference>
<feature type="transmembrane region" description="Helical" evidence="1">
    <location>
        <begin position="123"/>
        <end position="145"/>
    </location>
</feature>
<sequence>MYCPNCGIKQSPNGSFCSNCGQAMAAAHPLNRNSSMKETTASYKPFVLRKKGKLLNIFIILFGSIPIIPLLLFLATLGIGSDIITTVRLAVSGLGFILAIISVIFNAIYYLPTLICYSNWKPIILLLNFFISWTILGWFLLLLIAHMSNKSYAEREKLRHDMNQTA</sequence>
<keyword evidence="3" id="KW-1185">Reference proteome</keyword>
<dbReference type="Proteomes" id="UP001059773">
    <property type="component" value="Chromosome"/>
</dbReference>
<keyword evidence="1" id="KW-0472">Membrane</keyword>
<accession>A0ABY5JTK2</accession>
<organism evidence="2 3">
    <name type="scientific">Oceanobacillus jeddahense</name>
    <dbReference type="NCBI Taxonomy" id="1462527"/>
    <lineage>
        <taxon>Bacteria</taxon>
        <taxon>Bacillati</taxon>
        <taxon>Bacillota</taxon>
        <taxon>Bacilli</taxon>
        <taxon>Bacillales</taxon>
        <taxon>Bacillaceae</taxon>
        <taxon>Oceanobacillus</taxon>
    </lineage>
</organism>
<protein>
    <recommendedName>
        <fullName evidence="4">Zinc ribbon domain-containing protein</fullName>
    </recommendedName>
</protein>
<gene>
    <name evidence="2" type="ORF">NP439_21120</name>
</gene>
<name>A0ABY5JTK2_9BACI</name>
<evidence type="ECO:0000256" key="1">
    <source>
        <dbReference type="SAM" id="Phobius"/>
    </source>
</evidence>
<evidence type="ECO:0008006" key="4">
    <source>
        <dbReference type="Google" id="ProtNLM"/>
    </source>
</evidence>
<dbReference type="RefSeq" id="WP_256707749.1">
    <property type="nucleotide sequence ID" value="NZ_CP101914.1"/>
</dbReference>
<keyword evidence="1" id="KW-1133">Transmembrane helix</keyword>
<proteinExistence type="predicted"/>
<feature type="transmembrane region" description="Helical" evidence="1">
    <location>
        <begin position="89"/>
        <end position="111"/>
    </location>
</feature>